<evidence type="ECO:0000313" key="9">
    <source>
        <dbReference type="EMBL" id="GFO65034.1"/>
    </source>
</evidence>
<gene>
    <name evidence="9" type="ORF">GMPD_29530</name>
</gene>
<dbReference type="GO" id="GO:0015562">
    <property type="term" value="F:efflux transmembrane transporter activity"/>
    <property type="evidence" value="ECO:0007669"/>
    <property type="project" value="TreeGrafter"/>
</dbReference>
<comment type="subcellular location">
    <subcellularLocation>
        <location evidence="1">Cell envelope</location>
    </subcellularLocation>
</comment>
<evidence type="ECO:0000256" key="5">
    <source>
        <dbReference type="SAM" id="SignalP"/>
    </source>
</evidence>
<feature type="domain" description="Multidrug resistance protein MdtA-like C-terminal permuted SH3" evidence="8">
    <location>
        <begin position="331"/>
        <end position="386"/>
    </location>
</feature>
<evidence type="ECO:0000256" key="4">
    <source>
        <dbReference type="SAM" id="Coils"/>
    </source>
</evidence>
<evidence type="ECO:0000256" key="2">
    <source>
        <dbReference type="ARBA" id="ARBA00009477"/>
    </source>
</evidence>
<dbReference type="Pfam" id="PF25917">
    <property type="entry name" value="BSH_RND"/>
    <property type="match status" value="1"/>
</dbReference>
<keyword evidence="4" id="KW-0175">Coiled coil</keyword>
<dbReference type="PANTHER" id="PTHR30469">
    <property type="entry name" value="MULTIDRUG RESISTANCE PROTEIN MDTA"/>
    <property type="match status" value="1"/>
</dbReference>
<comment type="similarity">
    <text evidence="2">Belongs to the membrane fusion protein (MFP) (TC 8.A.1) family.</text>
</comment>
<evidence type="ECO:0000259" key="8">
    <source>
        <dbReference type="Pfam" id="PF25967"/>
    </source>
</evidence>
<feature type="chain" id="PRO_5027960195" evidence="5">
    <location>
        <begin position="23"/>
        <end position="408"/>
    </location>
</feature>
<dbReference type="Pfam" id="PF25954">
    <property type="entry name" value="Beta-barrel_RND_2"/>
    <property type="match status" value="1"/>
</dbReference>
<dbReference type="Gene3D" id="2.40.30.170">
    <property type="match status" value="1"/>
</dbReference>
<evidence type="ECO:0000259" key="7">
    <source>
        <dbReference type="Pfam" id="PF25954"/>
    </source>
</evidence>
<comment type="caution">
    <text evidence="9">The sequence shown here is derived from an EMBL/GenBank/DDBJ whole genome shotgun (WGS) entry which is preliminary data.</text>
</comment>
<name>A0A6V8MYX8_9BACT</name>
<feature type="signal peptide" evidence="5">
    <location>
        <begin position="1"/>
        <end position="22"/>
    </location>
</feature>
<accession>A0A6V8MYX8</accession>
<dbReference type="PROSITE" id="PS51257">
    <property type="entry name" value="PROKAR_LIPOPROTEIN"/>
    <property type="match status" value="1"/>
</dbReference>
<evidence type="ECO:0000256" key="3">
    <source>
        <dbReference type="ARBA" id="ARBA00022448"/>
    </source>
</evidence>
<evidence type="ECO:0000259" key="6">
    <source>
        <dbReference type="Pfam" id="PF25917"/>
    </source>
</evidence>
<dbReference type="Gene3D" id="2.40.420.20">
    <property type="match status" value="1"/>
</dbReference>
<dbReference type="InterPro" id="IPR058792">
    <property type="entry name" value="Beta-barrel_RND_2"/>
</dbReference>
<protein>
    <submittedName>
        <fullName evidence="9">RND transporter MFP subunit</fullName>
    </submittedName>
</protein>
<organism evidence="9 10">
    <name type="scientific">Geomonas paludis</name>
    <dbReference type="NCBI Taxonomy" id="2740185"/>
    <lineage>
        <taxon>Bacteria</taxon>
        <taxon>Pseudomonadati</taxon>
        <taxon>Thermodesulfobacteriota</taxon>
        <taxon>Desulfuromonadia</taxon>
        <taxon>Geobacterales</taxon>
        <taxon>Geobacteraceae</taxon>
        <taxon>Geomonas</taxon>
    </lineage>
</organism>
<keyword evidence="5" id="KW-0732">Signal</keyword>
<feature type="domain" description="Multidrug resistance protein MdtA-like barrel-sandwich hybrid" evidence="6">
    <location>
        <begin position="73"/>
        <end position="241"/>
    </location>
</feature>
<feature type="domain" description="CusB-like beta-barrel" evidence="7">
    <location>
        <begin position="251"/>
        <end position="324"/>
    </location>
</feature>
<dbReference type="InterPro" id="IPR058625">
    <property type="entry name" value="MdtA-like_BSH"/>
</dbReference>
<proteinExistence type="inferred from homology"/>
<dbReference type="Gene3D" id="2.40.50.100">
    <property type="match status" value="1"/>
</dbReference>
<sequence length="408" mass="43750">MKVRFETAVKVVCLTAVGISLAACSGEQHSKEAKGDAVPVVVGRVQKVQERETISVSGTVATPNAPASLSFLVSGKVVFVGPREGEFVKKGQVLARIDPTDFNLSLKGAAAQLASTEAALEKATNSVRPEHLEQARIAYERAEDEYRRMKMLYDSKSLAPNDFQKYKAAYEHAGQEYDQAKAGGQKEDKALARAGYSQAAARLDVAKKALGDATLYAPMDGYIAKRAVEPGDTAAAGRPVFEMVRMDPVEVSVGVPETDVHLVSIGQKADITVPALPGKSFQGTVRVINVSADSNTRTYMTRISVPNPEHALRVGMVSEATIRGDRTVSMVTLPGDAVVRDPQGATQVYVYYPDQKRVYTKRVEIGAAVNKDIEIKSGLDGNELIVLAGQAKLRNGAVVSATEQASRK</sequence>
<dbReference type="GO" id="GO:1990281">
    <property type="term" value="C:efflux pump complex"/>
    <property type="evidence" value="ECO:0007669"/>
    <property type="project" value="TreeGrafter"/>
</dbReference>
<dbReference type="Proteomes" id="UP000568888">
    <property type="component" value="Unassembled WGS sequence"/>
</dbReference>
<feature type="coiled-coil region" evidence="4">
    <location>
        <begin position="106"/>
        <end position="152"/>
    </location>
</feature>
<dbReference type="RefSeq" id="WP_183348719.1">
    <property type="nucleotide sequence ID" value="NZ_BLXY01000006.1"/>
</dbReference>
<dbReference type="EMBL" id="BLXY01000006">
    <property type="protein sequence ID" value="GFO65034.1"/>
    <property type="molecule type" value="Genomic_DNA"/>
</dbReference>
<reference evidence="10" key="1">
    <citation type="submission" date="2020-06" db="EMBL/GenBank/DDBJ databases">
        <title>Draft genomic sequecing of Geomonas sp. Red736.</title>
        <authorList>
            <person name="Itoh H."/>
            <person name="Xu Z.X."/>
            <person name="Ushijima N."/>
            <person name="Masuda Y."/>
            <person name="Shiratori Y."/>
            <person name="Senoo K."/>
        </authorList>
    </citation>
    <scope>NUCLEOTIDE SEQUENCE [LARGE SCALE GENOMIC DNA]</scope>
    <source>
        <strain evidence="10">Red736</strain>
    </source>
</reference>
<dbReference type="NCBIfam" id="TIGR01730">
    <property type="entry name" value="RND_mfp"/>
    <property type="match status" value="1"/>
</dbReference>
<dbReference type="InterPro" id="IPR058627">
    <property type="entry name" value="MdtA-like_C"/>
</dbReference>
<dbReference type="AlphaFoldDB" id="A0A6V8MYX8"/>
<keyword evidence="3" id="KW-0813">Transport</keyword>
<evidence type="ECO:0000313" key="10">
    <source>
        <dbReference type="Proteomes" id="UP000568888"/>
    </source>
</evidence>
<evidence type="ECO:0000256" key="1">
    <source>
        <dbReference type="ARBA" id="ARBA00004196"/>
    </source>
</evidence>
<dbReference type="InterPro" id="IPR006143">
    <property type="entry name" value="RND_pump_MFP"/>
</dbReference>
<dbReference type="FunFam" id="2.40.30.170:FF:000010">
    <property type="entry name" value="Efflux RND transporter periplasmic adaptor subunit"/>
    <property type="match status" value="1"/>
</dbReference>
<dbReference type="Gene3D" id="1.10.287.470">
    <property type="entry name" value="Helix hairpin bin"/>
    <property type="match status" value="1"/>
</dbReference>
<dbReference type="SUPFAM" id="SSF111369">
    <property type="entry name" value="HlyD-like secretion proteins"/>
    <property type="match status" value="1"/>
</dbReference>
<dbReference type="Pfam" id="PF25967">
    <property type="entry name" value="RND-MFP_C"/>
    <property type="match status" value="1"/>
</dbReference>